<reference evidence="1 2" key="1">
    <citation type="submission" date="2022-12" db="EMBL/GenBank/DDBJ databases">
        <title>Chromosome-scale assembly of the Ensete ventricosum genome.</title>
        <authorList>
            <person name="Dussert Y."/>
            <person name="Stocks J."/>
            <person name="Wendawek A."/>
            <person name="Woldeyes F."/>
            <person name="Nichols R.A."/>
            <person name="Borrell J.S."/>
        </authorList>
    </citation>
    <scope>NUCLEOTIDE SEQUENCE [LARGE SCALE GENOMIC DNA]</scope>
    <source>
        <strain evidence="2">cv. Maze</strain>
        <tissue evidence="1">Seeds</tissue>
    </source>
</reference>
<protein>
    <submittedName>
        <fullName evidence="1">Uncharacterized protein</fullName>
    </submittedName>
</protein>
<name>A0AAV8RE00_ENSVE</name>
<proteinExistence type="predicted"/>
<evidence type="ECO:0000313" key="2">
    <source>
        <dbReference type="Proteomes" id="UP001222027"/>
    </source>
</evidence>
<dbReference type="AlphaFoldDB" id="A0AAV8RE00"/>
<gene>
    <name evidence="1" type="ORF">OPV22_008116</name>
</gene>
<organism evidence="1 2">
    <name type="scientific">Ensete ventricosum</name>
    <name type="common">Abyssinian banana</name>
    <name type="synonym">Musa ensete</name>
    <dbReference type="NCBI Taxonomy" id="4639"/>
    <lineage>
        <taxon>Eukaryota</taxon>
        <taxon>Viridiplantae</taxon>
        <taxon>Streptophyta</taxon>
        <taxon>Embryophyta</taxon>
        <taxon>Tracheophyta</taxon>
        <taxon>Spermatophyta</taxon>
        <taxon>Magnoliopsida</taxon>
        <taxon>Liliopsida</taxon>
        <taxon>Zingiberales</taxon>
        <taxon>Musaceae</taxon>
        <taxon>Ensete</taxon>
    </lineage>
</organism>
<comment type="caution">
    <text evidence="1">The sequence shown here is derived from an EMBL/GenBank/DDBJ whole genome shotgun (WGS) entry which is preliminary data.</text>
</comment>
<dbReference type="Proteomes" id="UP001222027">
    <property type="component" value="Unassembled WGS sequence"/>
</dbReference>
<evidence type="ECO:0000313" key="1">
    <source>
        <dbReference type="EMBL" id="KAJ8497564.1"/>
    </source>
</evidence>
<accession>A0AAV8RE00</accession>
<sequence>MEDARASINLDLRCRRRYQLPQPHLMTHLRLLHPLRCCRRYFRTLHRVPPPLRRFRLRFRLPMLHHHCRHSLHRLRVHRRRSRSRARVQR</sequence>
<dbReference type="EMBL" id="JAQQAF010000003">
    <property type="protein sequence ID" value="KAJ8497564.1"/>
    <property type="molecule type" value="Genomic_DNA"/>
</dbReference>
<keyword evidence="2" id="KW-1185">Reference proteome</keyword>